<reference evidence="2" key="2">
    <citation type="submission" date="2025-08" db="UniProtKB">
        <authorList>
            <consortium name="RefSeq"/>
        </authorList>
    </citation>
    <scope>IDENTIFICATION</scope>
    <source>
        <tissue evidence="2">Leaf</tissue>
    </source>
</reference>
<evidence type="ECO:0000313" key="2">
    <source>
        <dbReference type="RefSeq" id="XP_075089874.1"/>
    </source>
</evidence>
<name>A0AC58SY13_TOBAC</name>
<proteinExistence type="predicted"/>
<dbReference type="RefSeq" id="XP_075089874.1">
    <property type="nucleotide sequence ID" value="XM_075233773.1"/>
</dbReference>
<keyword evidence="1" id="KW-1185">Reference proteome</keyword>
<dbReference type="Proteomes" id="UP000790787">
    <property type="component" value="Chromosome 17"/>
</dbReference>
<reference evidence="1" key="1">
    <citation type="journal article" date="2014" name="Nat. Commun.">
        <title>The tobacco genome sequence and its comparison with those of tomato and potato.</title>
        <authorList>
            <person name="Sierro N."/>
            <person name="Battey J.N."/>
            <person name="Ouadi S."/>
            <person name="Bakaher N."/>
            <person name="Bovet L."/>
            <person name="Willig A."/>
            <person name="Goepfert S."/>
            <person name="Peitsch M.C."/>
            <person name="Ivanov N.V."/>
        </authorList>
    </citation>
    <scope>NUCLEOTIDE SEQUENCE [LARGE SCALE GENOMIC DNA]</scope>
</reference>
<evidence type="ECO:0000313" key="1">
    <source>
        <dbReference type="Proteomes" id="UP000790787"/>
    </source>
</evidence>
<organism evidence="1 2">
    <name type="scientific">Nicotiana tabacum</name>
    <name type="common">Common tobacco</name>
    <dbReference type="NCBI Taxonomy" id="4097"/>
    <lineage>
        <taxon>Eukaryota</taxon>
        <taxon>Viridiplantae</taxon>
        <taxon>Streptophyta</taxon>
        <taxon>Embryophyta</taxon>
        <taxon>Tracheophyta</taxon>
        <taxon>Spermatophyta</taxon>
        <taxon>Magnoliopsida</taxon>
        <taxon>eudicotyledons</taxon>
        <taxon>Gunneridae</taxon>
        <taxon>Pentapetalae</taxon>
        <taxon>asterids</taxon>
        <taxon>lamiids</taxon>
        <taxon>Solanales</taxon>
        <taxon>Solanaceae</taxon>
        <taxon>Nicotianoideae</taxon>
        <taxon>Nicotianeae</taxon>
        <taxon>Nicotiana</taxon>
    </lineage>
</organism>
<gene>
    <name evidence="2" type="primary">LOC107760866</name>
</gene>
<accession>A0AC58SY13</accession>
<protein>
    <submittedName>
        <fullName evidence="2">Transcription factor bHLH18-like isoform X1</fullName>
    </submittedName>
</protein>
<sequence length="372" mass="41097">MCRLEKSKPEMDFSSAKWWAEMETMSTDDHAFINHCQMMTQLDELPFSKPFSSSCTSYDIQPSHAAAGILDVKSSFCGYATETHQMTSFSPPPLNSSSVFSSCKFNLPSANTTVATNHLENLNYTSVKTELTSGTTLNFSSSVSTDCDDFGDSQNLIQALGFGSADTTTHKKNYNRTSLQAQDHVMEERKRRERLTQRFIALSTLIPNLKKLDKASVLGDAIKHIKQLEEQVKTLEEKAKKCNEEPVVAVKRPRLASSTSDHSSSEDNVSSVSTDRSQPDIKVRASNGNILISISCKKQTGIIKEIYSQIEKLNLSIISSSVIPFAYSTTHITIIAQMGHELGMTAKNDANRIRAAIMKLIGGQEEEAPFTS</sequence>